<keyword evidence="2" id="KW-1185">Reference proteome</keyword>
<organism evidence="1 2">
    <name type="scientific">Cotesia typhae</name>
    <dbReference type="NCBI Taxonomy" id="2053667"/>
    <lineage>
        <taxon>Eukaryota</taxon>
        <taxon>Metazoa</taxon>
        <taxon>Ecdysozoa</taxon>
        <taxon>Arthropoda</taxon>
        <taxon>Hexapoda</taxon>
        <taxon>Insecta</taxon>
        <taxon>Pterygota</taxon>
        <taxon>Neoptera</taxon>
        <taxon>Endopterygota</taxon>
        <taxon>Hymenoptera</taxon>
        <taxon>Apocrita</taxon>
        <taxon>Ichneumonoidea</taxon>
        <taxon>Braconidae</taxon>
        <taxon>Microgastrinae</taxon>
        <taxon>Cotesia</taxon>
    </lineage>
</organism>
<proteinExistence type="predicted"/>
<reference evidence="1" key="2">
    <citation type="submission" date="2021-04" db="EMBL/GenBank/DDBJ databases">
        <title>Genome-wide patterns of bracovirus chromosomal integration into multiple host tissues during parasitism.</title>
        <authorList>
            <person name="Chebbi M.A.C."/>
        </authorList>
    </citation>
    <scope>NUCLEOTIDE SEQUENCE</scope>
    <source>
        <tissue evidence="1">Whole body</tissue>
    </source>
</reference>
<dbReference type="Proteomes" id="UP000729913">
    <property type="component" value="Unassembled WGS sequence"/>
</dbReference>
<dbReference type="EMBL" id="JAAOIC020000064">
    <property type="protein sequence ID" value="KAG8035152.1"/>
    <property type="molecule type" value="Genomic_DNA"/>
</dbReference>
<evidence type="ECO:0000313" key="2">
    <source>
        <dbReference type="Proteomes" id="UP000729913"/>
    </source>
</evidence>
<accession>A0A8J5QWA5</accession>
<sequence length="215" mass="24479">MASPWAPIPPAEAVSFNQITAEQSFHKKLENEFLKYADEKVTENHVTFEDVDIEDDNINSDRVIAQLLQNQFNDEYDLMLKRTEDKLNRGSKVGISFANFRTSSNCPDIVKQIDEDRELDHFVEIEKEYASIPRCGYKKSNAGSEIVTKHDILMSSRINACRVLEFPPGISTGDTGGFDVKLNNNVFNSLRNHSHAHCAREKAKVRPHKQNQSLK</sequence>
<comment type="caution">
    <text evidence="1">The sequence shown here is derived from an EMBL/GenBank/DDBJ whole genome shotgun (WGS) entry which is preliminary data.</text>
</comment>
<name>A0A8J5QWA5_9HYME</name>
<reference evidence="1" key="1">
    <citation type="submission" date="2020-03" db="EMBL/GenBank/DDBJ databases">
        <authorList>
            <person name="Chebbi M.A."/>
            <person name="Drezen J.M."/>
        </authorList>
    </citation>
    <scope>NUCLEOTIDE SEQUENCE</scope>
    <source>
        <tissue evidence="1">Whole body</tissue>
    </source>
</reference>
<protein>
    <submittedName>
        <fullName evidence="1">Uncharacterized protein</fullName>
    </submittedName>
</protein>
<dbReference type="OrthoDB" id="205248at2759"/>
<gene>
    <name evidence="1" type="ORF">G9C98_001642</name>
</gene>
<evidence type="ECO:0000313" key="1">
    <source>
        <dbReference type="EMBL" id="KAG8035152.1"/>
    </source>
</evidence>
<dbReference type="AlphaFoldDB" id="A0A8J5QWA5"/>